<accession>A0ABR1G6M4</accession>
<proteinExistence type="predicted"/>
<evidence type="ECO:0000313" key="1">
    <source>
        <dbReference type="EMBL" id="KAK7248946.1"/>
    </source>
</evidence>
<protein>
    <submittedName>
        <fullName evidence="1">Uncharacterized protein</fullName>
    </submittedName>
</protein>
<sequence length="383" mass="41437">MASLVEATPAPGSWAEALERQPEGLAGAVLRKALVRREPSLSSAAVGELRRGTALRVTRAASAGGRERLLVAGGGLEGWVSAPTLRKPPRGLKVGLCFLVYGGVEYADVWRWYLDGVESRRFAIYAHSKRPGACAASCGGLRNVTVLTEGLVDTAWGDVSLVEAAAALFRAARDGGCDAFVLLSDTMLPLEPFDALCDRLGSSLFQVQETPSPEEFEARSGNHAMISRKLPRALADRWKPSTITKANMFCALLRDDFDALDERPQPQYDAFSTIWVGASDEYYWANMMTILRRPYASARFLYCAANHAGVTAAELHDVDGALLAATRGFLFVRKVRSIAADALPRYLQRIRSGRAHVRPSPAECAAVATTASLITGHVWGEVE</sequence>
<keyword evidence="2" id="KW-1185">Reference proteome</keyword>
<organism evidence="1 2">
    <name type="scientific">Aureococcus anophagefferens</name>
    <name type="common">Harmful bloom alga</name>
    <dbReference type="NCBI Taxonomy" id="44056"/>
    <lineage>
        <taxon>Eukaryota</taxon>
        <taxon>Sar</taxon>
        <taxon>Stramenopiles</taxon>
        <taxon>Ochrophyta</taxon>
        <taxon>Pelagophyceae</taxon>
        <taxon>Pelagomonadales</taxon>
        <taxon>Pelagomonadaceae</taxon>
        <taxon>Aureococcus</taxon>
    </lineage>
</organism>
<evidence type="ECO:0000313" key="2">
    <source>
        <dbReference type="Proteomes" id="UP001363151"/>
    </source>
</evidence>
<gene>
    <name evidence="1" type="ORF">SO694_00043063</name>
</gene>
<dbReference type="Proteomes" id="UP001363151">
    <property type="component" value="Unassembled WGS sequence"/>
</dbReference>
<name>A0ABR1G6M4_AURAN</name>
<reference evidence="1 2" key="1">
    <citation type="submission" date="2024-03" db="EMBL/GenBank/DDBJ databases">
        <title>Aureococcus anophagefferens CCMP1851 and Kratosvirus quantuckense: Draft genome of a second virus-susceptible host strain in the model system.</title>
        <authorList>
            <person name="Chase E."/>
            <person name="Truchon A.R."/>
            <person name="Schepens W."/>
            <person name="Wilhelm S.W."/>
        </authorList>
    </citation>
    <scope>NUCLEOTIDE SEQUENCE [LARGE SCALE GENOMIC DNA]</scope>
    <source>
        <strain evidence="1 2">CCMP1851</strain>
    </source>
</reference>
<comment type="caution">
    <text evidence="1">The sequence shown here is derived from an EMBL/GenBank/DDBJ whole genome shotgun (WGS) entry which is preliminary data.</text>
</comment>
<dbReference type="EMBL" id="JBBJCI010000084">
    <property type="protein sequence ID" value="KAK7248946.1"/>
    <property type="molecule type" value="Genomic_DNA"/>
</dbReference>